<organism evidence="2 3">
    <name type="scientific">Maridesulfovibrio hydrothermalis AM13 = DSM 14728</name>
    <dbReference type="NCBI Taxonomy" id="1121451"/>
    <lineage>
        <taxon>Bacteria</taxon>
        <taxon>Pseudomonadati</taxon>
        <taxon>Thermodesulfobacteriota</taxon>
        <taxon>Desulfovibrionia</taxon>
        <taxon>Desulfovibrionales</taxon>
        <taxon>Desulfovibrionaceae</taxon>
        <taxon>Maridesulfovibrio</taxon>
    </lineage>
</organism>
<keyword evidence="3" id="KW-1185">Reference proteome</keyword>
<dbReference type="AlphaFoldDB" id="L0RAF7"/>
<dbReference type="RefSeq" id="WP_015335780.1">
    <property type="nucleotide sequence ID" value="NC_020055.1"/>
</dbReference>
<accession>L0RAF7</accession>
<evidence type="ECO:0000313" key="2">
    <source>
        <dbReference type="EMBL" id="CCO23175.1"/>
    </source>
</evidence>
<sequence length="264" mass="29308">MIHRCFAIFLLIMIFALSGCAARKLPASKPVNLYGQFRSDFSNCNATGIKAKASLYYTSEGSGHRTTMNIWGDFNSPLRLDVRAGIGAYVAHLREDDAGLTAFYPEQKTAYTHSSPYRAVQLLGLPFPFSLKDLAGLIAGCYPELIPESYKSVNSIGNSHNLLYAFDAGPVSSITLTNQGFPIEITGRGNISWRMELSSYEMNENGKMLPEKITVFTKNGDKAVLRIKSRTLTTEKWAEDSMKMALPEGTETIRLDKNGYIENY</sequence>
<protein>
    <recommendedName>
        <fullName evidence="4">Outer-membrane lipoprotein LolB</fullName>
    </recommendedName>
</protein>
<dbReference type="HOGENOM" id="CLU_083263_0_0_7"/>
<dbReference type="KEGG" id="dhy:DESAM_20888"/>
<feature type="chain" id="PRO_5003947762" description="Outer-membrane lipoprotein LolB" evidence="1">
    <location>
        <begin position="22"/>
        <end position="264"/>
    </location>
</feature>
<evidence type="ECO:0000313" key="3">
    <source>
        <dbReference type="Proteomes" id="UP000010808"/>
    </source>
</evidence>
<dbReference type="Proteomes" id="UP000010808">
    <property type="component" value="Chromosome"/>
</dbReference>
<reference evidence="2 3" key="1">
    <citation type="submission" date="2012-10" db="EMBL/GenBank/DDBJ databases">
        <authorList>
            <person name="Genoscope - CEA"/>
        </authorList>
    </citation>
    <scope>NUCLEOTIDE SEQUENCE [LARGE SCALE GENOMIC DNA]</scope>
    <source>
        <strain evidence="3">AM13 / DSM 14728</strain>
    </source>
</reference>
<gene>
    <name evidence="2" type="ORF">DESAM_20888</name>
</gene>
<dbReference type="eggNOG" id="ENOG5032ZKK">
    <property type="taxonomic scope" value="Bacteria"/>
</dbReference>
<dbReference type="EMBL" id="FO203522">
    <property type="protein sequence ID" value="CCO23175.1"/>
    <property type="molecule type" value="Genomic_DNA"/>
</dbReference>
<dbReference type="STRING" id="1121451.DESAM_20888"/>
<name>L0RAF7_9BACT</name>
<evidence type="ECO:0008006" key="4">
    <source>
        <dbReference type="Google" id="ProtNLM"/>
    </source>
</evidence>
<proteinExistence type="predicted"/>
<evidence type="ECO:0000256" key="1">
    <source>
        <dbReference type="SAM" id="SignalP"/>
    </source>
</evidence>
<feature type="signal peptide" evidence="1">
    <location>
        <begin position="1"/>
        <end position="21"/>
    </location>
</feature>
<dbReference type="PROSITE" id="PS51257">
    <property type="entry name" value="PROKAR_LIPOPROTEIN"/>
    <property type="match status" value="1"/>
</dbReference>
<dbReference type="OrthoDB" id="5470164at2"/>
<keyword evidence="1" id="KW-0732">Signal</keyword>
<dbReference type="PATRIC" id="fig|1121451.3.peg.1157"/>